<organism evidence="1 4">
    <name type="scientific">Peronospora belbahrii</name>
    <dbReference type="NCBI Taxonomy" id="622444"/>
    <lineage>
        <taxon>Eukaryota</taxon>
        <taxon>Sar</taxon>
        <taxon>Stramenopiles</taxon>
        <taxon>Oomycota</taxon>
        <taxon>Peronosporomycetes</taxon>
        <taxon>Peronosporales</taxon>
        <taxon>Peronosporaceae</taxon>
        <taxon>Peronospora</taxon>
    </lineage>
</organism>
<proteinExistence type="predicted"/>
<comment type="caution">
    <text evidence="1">The sequence shown here is derived from an EMBL/GenBank/DDBJ whole genome shotgun (WGS) entry which is preliminary data.</text>
</comment>
<keyword evidence="3" id="KW-1185">Reference proteome</keyword>
<dbReference type="PANTHER" id="PTHR34496:SF6">
    <property type="entry name" value="GLYCOSYLTRANSFERASE 2-LIKE DOMAIN-CONTAINING PROTEIN"/>
    <property type="match status" value="1"/>
</dbReference>
<dbReference type="Pfam" id="PF11397">
    <property type="entry name" value="GlcNAc"/>
    <property type="match status" value="1"/>
</dbReference>
<evidence type="ECO:0000313" key="1">
    <source>
        <dbReference type="EMBL" id="CAH0479953.1"/>
    </source>
</evidence>
<dbReference type="Proteomes" id="UP001158986">
    <property type="component" value="Unassembled WGS sequence"/>
</dbReference>
<dbReference type="InterPro" id="IPR021067">
    <property type="entry name" value="Glycosyltransferase"/>
</dbReference>
<dbReference type="AlphaFoldDB" id="A0AAU9LFV7"/>
<dbReference type="EMBL" id="CAKKTJ010000322">
    <property type="protein sequence ID" value="CAH0479953.1"/>
    <property type="molecule type" value="Genomic_DNA"/>
</dbReference>
<dbReference type="EMBL" id="CAKLCB010000089">
    <property type="protein sequence ID" value="CAH0514904.1"/>
    <property type="molecule type" value="Genomic_DNA"/>
</dbReference>
<protein>
    <submittedName>
        <fullName evidence="1">Uncharacterized protein</fullName>
    </submittedName>
</protein>
<name>A0AAU9LFV7_9STRA</name>
<gene>
    <name evidence="2" type="ORF">PBS001_LOCUS1639</name>
    <name evidence="1" type="ORF">PBS003_LOCUS6581</name>
</gene>
<evidence type="ECO:0000313" key="2">
    <source>
        <dbReference type="EMBL" id="CAH0514904.1"/>
    </source>
</evidence>
<evidence type="ECO:0000313" key="3">
    <source>
        <dbReference type="Proteomes" id="UP001158986"/>
    </source>
</evidence>
<dbReference type="Proteomes" id="UP001160483">
    <property type="component" value="Unassembled WGS sequence"/>
</dbReference>
<sequence length="193" mass="21694">MRGNNGLVRNIAASMITGSKFPQLQVLFGAGLSFSKCHTERRVLVDSHTPWVFDEEEVMRSSRLWTNDYDMYSPSVVGSVIYHNYSKVPARFERLSADPLMKKRESKWQLTTYLNFSGVTLQKGVSDTDSCEQLHWVPYENATEVEALMGNGWKLEVVSSGATVPTLEQQVALEISQDGKQQEILCEKAVAVL</sequence>
<reference evidence="1 3" key="1">
    <citation type="submission" date="2021-11" db="EMBL/GenBank/DDBJ databases">
        <authorList>
            <person name="Islam A."/>
            <person name="Islam S."/>
            <person name="Flora M.S."/>
            <person name="Rahman M."/>
            <person name="Ziaur R.M."/>
            <person name="Epstein J.H."/>
            <person name="Hassan M."/>
            <person name="Klassen M."/>
            <person name="Woodard K."/>
            <person name="Webb A."/>
            <person name="Webby R.J."/>
            <person name="El Zowalaty M.E."/>
        </authorList>
    </citation>
    <scope>NUCLEOTIDE SEQUENCE</scope>
    <source>
        <strain evidence="2">Pbs1</strain>
        <strain evidence="1">Pbs3</strain>
    </source>
</reference>
<accession>A0AAU9LFV7</accession>
<dbReference type="PANTHER" id="PTHR34496">
    <property type="entry name" value="GLCNAC TRANSFERASE-RELATED"/>
    <property type="match status" value="1"/>
</dbReference>
<evidence type="ECO:0000313" key="4">
    <source>
        <dbReference type="Proteomes" id="UP001160483"/>
    </source>
</evidence>